<reference evidence="2 3" key="1">
    <citation type="submission" date="2016-04" db="EMBL/GenBank/DDBJ databases">
        <authorList>
            <consortium name="Pathogen Informatics"/>
        </authorList>
    </citation>
    <scope>NUCLEOTIDE SEQUENCE [LARGE SCALE GENOMIC DNA]</scope>
    <source>
        <strain evidence="2 3">H044680328</strain>
    </source>
</reference>
<keyword evidence="1" id="KW-1133">Transmembrane helix</keyword>
<sequence length="248" mass="26819">MADAGLHVARDGVRWVYGLAWFAVLGSHAAGLARRRARQMRANRYVLGGVRAVAAGCARLPWRGRLFSAAQQVALQCAPGAVAAVLPVSGRYWLVAVQDGAVQAGGDRLFTQHEEAQAALERLTSAWEVASHDPAAVEQALAAPPSPGARLRRLSPGWPAACFWSCCPWLWGAWRGAQARFSSCRRPRHRRFRPLSPRQSRCAWGRCWTVCGVCSFSGLAGACSRRIVLLPGGYGHAGPTMPQSTRKP</sequence>
<proteinExistence type="predicted"/>
<gene>
    <name evidence="2" type="ORF">SAMEA3906487_04046</name>
</gene>
<dbReference type="Proteomes" id="UP000076825">
    <property type="component" value="Chromosome 1"/>
</dbReference>
<name>A0A157SVZ5_9BORD</name>
<keyword evidence="3" id="KW-1185">Reference proteome</keyword>
<keyword evidence="1" id="KW-0812">Transmembrane</keyword>
<dbReference type="STRING" id="123899.SAMEA3906487_04046"/>
<dbReference type="AlphaFoldDB" id="A0A157SVZ5"/>
<organism evidence="2 3">
    <name type="scientific">Bordetella trematum</name>
    <dbReference type="NCBI Taxonomy" id="123899"/>
    <lineage>
        <taxon>Bacteria</taxon>
        <taxon>Pseudomonadati</taxon>
        <taxon>Pseudomonadota</taxon>
        <taxon>Betaproteobacteria</taxon>
        <taxon>Burkholderiales</taxon>
        <taxon>Alcaligenaceae</taxon>
        <taxon>Bordetella</taxon>
    </lineage>
</organism>
<keyword evidence="1" id="KW-0472">Membrane</keyword>
<evidence type="ECO:0000313" key="2">
    <source>
        <dbReference type="EMBL" id="SAI74116.1"/>
    </source>
</evidence>
<dbReference type="KEGG" id="btrm:SAMEA390648704046"/>
<protein>
    <submittedName>
        <fullName evidence="2">Type IV pilus assembly protein</fullName>
    </submittedName>
</protein>
<accession>A0A157SVZ5</accession>
<dbReference type="RefSeq" id="WP_231940086.1">
    <property type="nucleotide sequence ID" value="NZ_LT546645.1"/>
</dbReference>
<evidence type="ECO:0000313" key="3">
    <source>
        <dbReference type="Proteomes" id="UP000076825"/>
    </source>
</evidence>
<evidence type="ECO:0000256" key="1">
    <source>
        <dbReference type="SAM" id="Phobius"/>
    </source>
</evidence>
<dbReference type="EMBL" id="LT546645">
    <property type="protein sequence ID" value="SAI74116.1"/>
    <property type="molecule type" value="Genomic_DNA"/>
</dbReference>
<feature type="transmembrane region" description="Helical" evidence="1">
    <location>
        <begin position="15"/>
        <end position="33"/>
    </location>
</feature>
<dbReference type="PATRIC" id="fig|123899.6.peg.4043"/>